<dbReference type="RefSeq" id="YP_009056012.1">
    <property type="nucleotide sequence ID" value="NC_024788.1"/>
</dbReference>
<sequence length="68" mass="8198">MFKKIIIELHDGTKLVNNPYIGLNQMTIEGLDSCLEHTKRYCVYKDEYNYDFILDREIADIYYEEDKL</sequence>
<dbReference type="EMBL" id="KJ489402">
    <property type="protein sequence ID" value="AIF72123.1"/>
    <property type="molecule type" value="Genomic_DNA"/>
</dbReference>
<protein>
    <submittedName>
        <fullName evidence="1">Uncharacterized protein</fullName>
    </submittedName>
</protein>
<proteinExistence type="predicted"/>
<keyword evidence="2" id="KW-1185">Reference proteome</keyword>
<organism evidence="1 2">
    <name type="scientific">Bacillus phage Riley</name>
    <dbReference type="NCBI Taxonomy" id="1486662"/>
    <lineage>
        <taxon>Viruses</taxon>
        <taxon>Duplodnaviria</taxon>
        <taxon>Heunggongvirae</taxon>
        <taxon>Uroviricota</taxon>
        <taxon>Caudoviricetes</taxon>
        <taxon>Herelleviridae</taxon>
        <taxon>Bastillevirinae</taxon>
        <taxon>Bequatrovirus</taxon>
        <taxon>Bequatrovirus riley</taxon>
    </lineage>
</organism>
<dbReference type="GeneID" id="20283234"/>
<dbReference type="KEGG" id="vg:20283234"/>
<evidence type="ECO:0000313" key="2">
    <source>
        <dbReference type="Proteomes" id="UP000028561"/>
    </source>
</evidence>
<evidence type="ECO:0000313" key="1">
    <source>
        <dbReference type="EMBL" id="AIF72123.1"/>
    </source>
</evidence>
<dbReference type="Proteomes" id="UP000028561">
    <property type="component" value="Segment"/>
</dbReference>
<accession>A0A075LYY6</accession>
<reference evidence="2" key="1">
    <citation type="submission" date="2014-09" db="EMBL/GenBank/DDBJ databases">
        <title>Genomic characterization and comparison of seven Myoviridae bacteriophage infecting Bacillus thuringiensis.</title>
        <authorList>
            <person name="Sauder A.B."/>
            <person name="McKenzie Q.R."/>
            <person name="Temple L.M."/>
            <person name="Alexis B.K."/>
            <person name="Al-Atrache Z."/>
            <person name="Lewis L.O."/>
            <person name="Loesser-Casey K.E."/>
            <person name="Mitchell K.J."/>
        </authorList>
    </citation>
    <scope>NUCLEOTIDE SEQUENCE [LARGE SCALE GENOMIC DNA]</scope>
</reference>
<reference evidence="1 2" key="2">
    <citation type="journal article" date="2016" name="Virology (Lond)">
        <title>Genomic characterization and comparison of seven Myoviridae bacteriophage infecting Bacillus thuringiensis.</title>
        <authorList>
            <person name="Sauder A.B."/>
            <person name="Quinn M.R."/>
            <person name="Brouillette A."/>
            <person name="Caruso S."/>
            <person name="Cresawn S."/>
            <person name="Erill I."/>
            <person name="Lewis L."/>
            <person name="Loesser-Casey K."/>
            <person name="Pate M."/>
            <person name="Scott C."/>
            <person name="Stockwell S."/>
            <person name="Temple L."/>
        </authorList>
    </citation>
    <scope>NUCLEOTIDE SEQUENCE [LARGE SCALE GENOMIC DNA]</scope>
</reference>
<name>A0A075LYY6_9CAUD</name>